<gene>
    <name evidence="1" type="ORF">ACFQ4R_08380</name>
</gene>
<dbReference type="Gene3D" id="3.30.530.20">
    <property type="match status" value="1"/>
</dbReference>
<comment type="caution">
    <text evidence="1">The sequence shown here is derived from an EMBL/GenBank/DDBJ whole genome shotgun (WGS) entry which is preliminary data.</text>
</comment>
<evidence type="ECO:0000313" key="1">
    <source>
        <dbReference type="EMBL" id="MFD1411597.1"/>
    </source>
</evidence>
<organism evidence="1 2">
    <name type="scientific">Lapidilactobacillus gannanensis</name>
    <dbReference type="NCBI Taxonomy" id="2486002"/>
    <lineage>
        <taxon>Bacteria</taxon>
        <taxon>Bacillati</taxon>
        <taxon>Bacillota</taxon>
        <taxon>Bacilli</taxon>
        <taxon>Lactobacillales</taxon>
        <taxon>Lactobacillaceae</taxon>
        <taxon>Lapidilactobacillus</taxon>
    </lineage>
</organism>
<dbReference type="RefSeq" id="WP_125650595.1">
    <property type="nucleotide sequence ID" value="NZ_JBHTOH010000083.1"/>
</dbReference>
<name>A0ABW4BN09_9LACO</name>
<proteinExistence type="predicted"/>
<protein>
    <submittedName>
        <fullName evidence="1">SRPBCC family protein</fullName>
    </submittedName>
</protein>
<dbReference type="EMBL" id="JBHTOH010000083">
    <property type="protein sequence ID" value="MFD1411597.1"/>
    <property type="molecule type" value="Genomic_DNA"/>
</dbReference>
<sequence>MTTTLFTNMVTTTAPINRVQSLLVDLSKLAAWNQSINDVQVTDQGAKLSRTDEAINQQELLQIAATSQQVIYLGQGPRLSYQLIFKLTTDQVGTLIHEEFMVLHATLPRPFLTLLKPTAKKAFYRNLTNLVRLAE</sequence>
<reference evidence="2" key="1">
    <citation type="journal article" date="2019" name="Int. J. Syst. Evol. Microbiol.">
        <title>The Global Catalogue of Microorganisms (GCM) 10K type strain sequencing project: providing services to taxonomists for standard genome sequencing and annotation.</title>
        <authorList>
            <consortium name="The Broad Institute Genomics Platform"/>
            <consortium name="The Broad Institute Genome Sequencing Center for Infectious Disease"/>
            <person name="Wu L."/>
            <person name="Ma J."/>
        </authorList>
    </citation>
    <scope>NUCLEOTIDE SEQUENCE [LARGE SCALE GENOMIC DNA]</scope>
    <source>
        <strain evidence="2">CCM 8937</strain>
    </source>
</reference>
<dbReference type="InterPro" id="IPR023393">
    <property type="entry name" value="START-like_dom_sf"/>
</dbReference>
<dbReference type="Proteomes" id="UP001597191">
    <property type="component" value="Unassembled WGS sequence"/>
</dbReference>
<evidence type="ECO:0000313" key="2">
    <source>
        <dbReference type="Proteomes" id="UP001597191"/>
    </source>
</evidence>
<keyword evidence="2" id="KW-1185">Reference proteome</keyword>
<accession>A0ABW4BN09</accession>